<dbReference type="GO" id="GO:0003676">
    <property type="term" value="F:nucleic acid binding"/>
    <property type="evidence" value="ECO:0007669"/>
    <property type="project" value="InterPro"/>
</dbReference>
<dbReference type="PROSITE" id="PS50158">
    <property type="entry name" value="ZF_CCHC"/>
    <property type="match status" value="1"/>
</dbReference>
<evidence type="ECO:0000313" key="4">
    <source>
        <dbReference type="Proteomes" id="UP001454036"/>
    </source>
</evidence>
<name>A0AAV3RY48_LITER</name>
<dbReference type="PANTHER" id="PTHR34222">
    <property type="entry name" value="GAG_PRE-INTEGRS DOMAIN-CONTAINING PROTEIN"/>
    <property type="match status" value="1"/>
</dbReference>
<proteinExistence type="predicted"/>
<sequence>MDSWPAVNKAYSMISQVERKSNITANHSFLDQVEGSSAMFVRPAVEVNKFKKWDDKKTFLKCDHCGIKGHVKKNCYRLKGYPDWSNTRNLRPRSQNNRNLVYANVVNAHYMGETLVDFTEGASNSNKTTDESCVHCGCFAEGDG</sequence>
<evidence type="ECO:0000259" key="2">
    <source>
        <dbReference type="PROSITE" id="PS50158"/>
    </source>
</evidence>
<dbReference type="InterPro" id="IPR001878">
    <property type="entry name" value="Znf_CCHC"/>
</dbReference>
<dbReference type="PANTHER" id="PTHR34222:SF99">
    <property type="entry name" value="PROTEIN, PUTATIVE-RELATED"/>
    <property type="match status" value="1"/>
</dbReference>
<evidence type="ECO:0000313" key="3">
    <source>
        <dbReference type="EMBL" id="GAA0186673.1"/>
    </source>
</evidence>
<feature type="domain" description="CCHC-type" evidence="2">
    <location>
        <begin position="61"/>
        <end position="75"/>
    </location>
</feature>
<keyword evidence="1" id="KW-0479">Metal-binding</keyword>
<reference evidence="3 4" key="1">
    <citation type="submission" date="2024-01" db="EMBL/GenBank/DDBJ databases">
        <title>The complete chloroplast genome sequence of Lithospermum erythrorhizon: insights into the phylogenetic relationship among Boraginaceae species and the maternal lineages of purple gromwells.</title>
        <authorList>
            <person name="Okada T."/>
            <person name="Watanabe K."/>
        </authorList>
    </citation>
    <scope>NUCLEOTIDE SEQUENCE [LARGE SCALE GENOMIC DNA]</scope>
</reference>
<keyword evidence="1" id="KW-0863">Zinc-finger</keyword>
<accession>A0AAV3RY48</accession>
<evidence type="ECO:0000256" key="1">
    <source>
        <dbReference type="PROSITE-ProRule" id="PRU00047"/>
    </source>
</evidence>
<comment type="caution">
    <text evidence="3">The sequence shown here is derived from an EMBL/GenBank/DDBJ whole genome shotgun (WGS) entry which is preliminary data.</text>
</comment>
<dbReference type="Proteomes" id="UP001454036">
    <property type="component" value="Unassembled WGS sequence"/>
</dbReference>
<dbReference type="AlphaFoldDB" id="A0AAV3RY48"/>
<organism evidence="3 4">
    <name type="scientific">Lithospermum erythrorhizon</name>
    <name type="common">Purple gromwell</name>
    <name type="synonym">Lithospermum officinale var. erythrorhizon</name>
    <dbReference type="NCBI Taxonomy" id="34254"/>
    <lineage>
        <taxon>Eukaryota</taxon>
        <taxon>Viridiplantae</taxon>
        <taxon>Streptophyta</taxon>
        <taxon>Embryophyta</taxon>
        <taxon>Tracheophyta</taxon>
        <taxon>Spermatophyta</taxon>
        <taxon>Magnoliopsida</taxon>
        <taxon>eudicotyledons</taxon>
        <taxon>Gunneridae</taxon>
        <taxon>Pentapetalae</taxon>
        <taxon>asterids</taxon>
        <taxon>lamiids</taxon>
        <taxon>Boraginales</taxon>
        <taxon>Boraginaceae</taxon>
        <taxon>Boraginoideae</taxon>
        <taxon>Lithospermeae</taxon>
        <taxon>Lithospermum</taxon>
    </lineage>
</organism>
<keyword evidence="4" id="KW-1185">Reference proteome</keyword>
<gene>
    <name evidence="3" type="ORF">LIER_33961</name>
</gene>
<dbReference type="EMBL" id="BAABME010013927">
    <property type="protein sequence ID" value="GAA0186673.1"/>
    <property type="molecule type" value="Genomic_DNA"/>
</dbReference>
<keyword evidence="1" id="KW-0862">Zinc</keyword>
<protein>
    <recommendedName>
        <fullName evidence="2">CCHC-type domain-containing protein</fullName>
    </recommendedName>
</protein>
<dbReference type="GO" id="GO:0008270">
    <property type="term" value="F:zinc ion binding"/>
    <property type="evidence" value="ECO:0007669"/>
    <property type="project" value="UniProtKB-KW"/>
</dbReference>